<dbReference type="Proteomes" id="UP001178461">
    <property type="component" value="Chromosome 7"/>
</dbReference>
<evidence type="ECO:0000313" key="2">
    <source>
        <dbReference type="Proteomes" id="UP001178461"/>
    </source>
</evidence>
<keyword evidence="2" id="KW-1185">Reference proteome</keyword>
<evidence type="ECO:0000313" key="1">
    <source>
        <dbReference type="EMBL" id="CAI5779939.1"/>
    </source>
</evidence>
<gene>
    <name evidence="1" type="ORF">PODLI_1B020656</name>
</gene>
<organism evidence="1 2">
    <name type="scientific">Podarcis lilfordi</name>
    <name type="common">Lilford's wall lizard</name>
    <dbReference type="NCBI Taxonomy" id="74358"/>
    <lineage>
        <taxon>Eukaryota</taxon>
        <taxon>Metazoa</taxon>
        <taxon>Chordata</taxon>
        <taxon>Craniata</taxon>
        <taxon>Vertebrata</taxon>
        <taxon>Euteleostomi</taxon>
        <taxon>Lepidosauria</taxon>
        <taxon>Squamata</taxon>
        <taxon>Bifurcata</taxon>
        <taxon>Unidentata</taxon>
        <taxon>Episquamata</taxon>
        <taxon>Laterata</taxon>
        <taxon>Lacertibaenia</taxon>
        <taxon>Lacertidae</taxon>
        <taxon>Podarcis</taxon>
    </lineage>
</organism>
<sequence length="78" mass="8464">MTSRRVRAAAGLELGKLRAAMLTRGARELGGGRESKRKSWQHQALLLIALRTLPATAMVVRQPPPQNVFLSQLSCVAA</sequence>
<protein>
    <submittedName>
        <fullName evidence="1">Uncharacterized protein</fullName>
    </submittedName>
</protein>
<dbReference type="AlphaFoldDB" id="A0AA35KMD7"/>
<name>A0AA35KMD7_9SAUR</name>
<accession>A0AA35KMD7</accession>
<dbReference type="EMBL" id="OX395132">
    <property type="protein sequence ID" value="CAI5779939.1"/>
    <property type="molecule type" value="Genomic_DNA"/>
</dbReference>
<reference evidence="1" key="1">
    <citation type="submission" date="2022-12" db="EMBL/GenBank/DDBJ databases">
        <authorList>
            <person name="Alioto T."/>
            <person name="Alioto T."/>
            <person name="Gomez Garrido J."/>
        </authorList>
    </citation>
    <scope>NUCLEOTIDE SEQUENCE</scope>
</reference>
<proteinExistence type="predicted"/>